<keyword evidence="2" id="KW-1185">Reference proteome</keyword>
<dbReference type="EMBL" id="BGPR01011811">
    <property type="protein sequence ID" value="GBN53089.1"/>
    <property type="molecule type" value="Genomic_DNA"/>
</dbReference>
<dbReference type="Proteomes" id="UP000499080">
    <property type="component" value="Unassembled WGS sequence"/>
</dbReference>
<comment type="caution">
    <text evidence="1">The sequence shown here is derived from an EMBL/GenBank/DDBJ whole genome shotgun (WGS) entry which is preliminary data.</text>
</comment>
<organism evidence="1 2">
    <name type="scientific">Araneus ventricosus</name>
    <name type="common">Orbweaver spider</name>
    <name type="synonym">Epeira ventricosa</name>
    <dbReference type="NCBI Taxonomy" id="182803"/>
    <lineage>
        <taxon>Eukaryota</taxon>
        <taxon>Metazoa</taxon>
        <taxon>Ecdysozoa</taxon>
        <taxon>Arthropoda</taxon>
        <taxon>Chelicerata</taxon>
        <taxon>Arachnida</taxon>
        <taxon>Araneae</taxon>
        <taxon>Araneomorphae</taxon>
        <taxon>Entelegynae</taxon>
        <taxon>Araneoidea</taxon>
        <taxon>Araneidae</taxon>
        <taxon>Araneus</taxon>
    </lineage>
</organism>
<reference evidence="1 2" key="1">
    <citation type="journal article" date="2019" name="Sci. Rep.">
        <title>Orb-weaving spider Araneus ventricosus genome elucidates the spidroin gene catalogue.</title>
        <authorList>
            <person name="Kono N."/>
            <person name="Nakamura H."/>
            <person name="Ohtoshi R."/>
            <person name="Moran D.A.P."/>
            <person name="Shinohara A."/>
            <person name="Yoshida Y."/>
            <person name="Fujiwara M."/>
            <person name="Mori M."/>
            <person name="Tomita M."/>
            <person name="Arakawa K."/>
        </authorList>
    </citation>
    <scope>NUCLEOTIDE SEQUENCE [LARGE SCALE GENOMIC DNA]</scope>
</reference>
<evidence type="ECO:0000313" key="2">
    <source>
        <dbReference type="Proteomes" id="UP000499080"/>
    </source>
</evidence>
<dbReference type="OrthoDB" id="413122at2759"/>
<name>A0A4Y2PPL5_ARAVE</name>
<gene>
    <name evidence="1" type="ORF">AVEN_138504_1</name>
</gene>
<proteinExistence type="predicted"/>
<accession>A0A4Y2PPL5</accession>
<protein>
    <submittedName>
        <fullName evidence="1">Uncharacterized protein</fullName>
    </submittedName>
</protein>
<evidence type="ECO:0000313" key="1">
    <source>
        <dbReference type="EMBL" id="GBN53089.1"/>
    </source>
</evidence>
<dbReference type="AlphaFoldDB" id="A0A4Y2PPL5"/>
<sequence length="114" mass="13184">MDINFFSGLIFPRDDFSRSDTSLDPKTFSSKTLERFYWDQLRDDSEKWNACGDRKAPKTRTKGRLQRVTSASVLQNLCRLTSLPPSGRERTKKRRWIRGETVCGDGRKRNGALP</sequence>